<gene>
    <name evidence="1" type="ORF">SPSIL_033650</name>
</gene>
<proteinExistence type="predicted"/>
<accession>A0ABZ3INC7</accession>
<sequence length="1232" mass="145515">MVEKISTWMKQFNPEHIFLWIQVSAIHPANRRFQKRFEILLEVIFSIKDSEFEYNHLSREEYENFLTTFDLQSKVIFSQLEDWQPFEQSNLIPYFYNQKKYYFFYGDLERPYELLNRLGTLINLTHKDLLAKTSPVEFLFIKSLEFQTRLLAKLKLEPVWVENQPNMHVPSQVFFDSFSREFCFDSLEAVPESIILDQGTCKQARRLEPVTSILEHWVYARFTSGNGFYLLPQIHCQALYNLFNGLIIRSEKLGEIEQFLFEEAMDYIRFRTTEICSLNKSLRGILGQGEKKLLTNQNDSSYLLDENKVLIVKVVPPKFKEDISQEIIGEIQQFNEFQERRNRGEVRGIIAQDSEAITVSPKRLEFYCVVVFRPTTYAFGYTLPLDLPLDNIWILDVTDWERLIEHSNSSKVLFDFLMKDTELQLNSHIVSTSIMDRFAYYLSNNHVFLESGVTPETIVFDPHYWHSFFHDSLHNKYKDDIHEILEIKYPKSLSKIIRIKENVYEFWEPIWLNSGRIVKRDSDLIWLLYPSDLIDCTHDEINNCIKFLGPLYSDYLNRLFPQIVDLLQEYNYFSVDDFTIQLLPSSLVLRHEDYALLRYHIQFLNDEEPIIVMANINDDNLYSVILYDFDRLHNKFRAQDNMGERYCLYKLAYSFIHCFENDPELIRIKAQNFIKDNIPVQTKGYTVELHHIDNPNLKYYCLPQEITEADRSKVRKMIAERLFFMGVKPGEYTDVQAKKIINSLVIYLEQILEEEIKNFDESVLYKTYEQCELVEGLRETTIILHGMNASKYTEYDVVEEHYDKASKISKLATITKQLLVYVLKTKINGNTIITTSQICHLMAIVDALNQMITISDYIHYHLSPYTLILTESYEISYKAETGVINHQNYYWMDSQIHVETAKSIYEHKKTIRINEDVHKLLPEYKADFDLVFYNEYGFKFSNLINVLYCLGRSSDHADYRFLSVWTITEIIQEVKEHVFDCPSEDEIRRILDFVNLSFASYSGDTVVHITKLLRRKERPSLCPIIKLDSSRFLFGNQMCLTAMRDWAVYIEEADFPFYLDEQNQINVFLKAYHRQQELELEDRTAEVARKIVGVKFVEARINNFTRLSSSFPKKPPCGEIDALVVHSDSKTVYVLDAKNIKKKLLPADIEREMRKFKEHEEMLLKKKAFVVENLITILRYFKIDNLNNWSVQAGFVVSQNYPSAHASKFIVDFILIDYFSEYLTANIKKTPQ</sequence>
<evidence type="ECO:0008006" key="3">
    <source>
        <dbReference type="Google" id="ProtNLM"/>
    </source>
</evidence>
<evidence type="ECO:0000313" key="2">
    <source>
        <dbReference type="Proteomes" id="UP000216752"/>
    </source>
</evidence>
<organism evidence="1 2">
    <name type="scientific">Sporomusa silvacetica DSM 10669</name>
    <dbReference type="NCBI Taxonomy" id="1123289"/>
    <lineage>
        <taxon>Bacteria</taxon>
        <taxon>Bacillati</taxon>
        <taxon>Bacillota</taxon>
        <taxon>Negativicutes</taxon>
        <taxon>Selenomonadales</taxon>
        <taxon>Sporomusaceae</taxon>
        <taxon>Sporomusa</taxon>
    </lineage>
</organism>
<dbReference type="RefSeq" id="WP_094603563.1">
    <property type="nucleotide sequence ID" value="NZ_CP155573.1"/>
</dbReference>
<dbReference type="Proteomes" id="UP000216752">
    <property type="component" value="Chromosome"/>
</dbReference>
<protein>
    <recommendedName>
        <fullName evidence="3">Nuclease-related domain protein</fullName>
    </recommendedName>
</protein>
<reference evidence="1" key="1">
    <citation type="submission" date="2024-05" db="EMBL/GenBank/DDBJ databases">
        <title>Isolation and characterization of Sporomusa carbonis sp. nov., a carboxydotrophic hydrogenogen in the genus of Sporomusa isolated from a charcoal burning pile.</title>
        <authorList>
            <person name="Boeer T."/>
            <person name="Rosenbaum F."/>
            <person name="Eysell L."/>
            <person name="Mueller V."/>
            <person name="Daniel R."/>
            <person name="Poehlein A."/>
        </authorList>
    </citation>
    <scope>NUCLEOTIDE SEQUENCE [LARGE SCALE GENOMIC DNA]</scope>
    <source>
        <strain evidence="1">DSM 10669</strain>
    </source>
</reference>
<dbReference type="EMBL" id="CP155573">
    <property type="protein sequence ID" value="XFO67176.1"/>
    <property type="molecule type" value="Genomic_DNA"/>
</dbReference>
<name>A0ABZ3INC7_9FIRM</name>
<evidence type="ECO:0000313" key="1">
    <source>
        <dbReference type="EMBL" id="XFO67176.1"/>
    </source>
</evidence>
<keyword evidence="2" id="KW-1185">Reference proteome</keyword>